<accession>A0A5D3B2Z6</accession>
<organism evidence="1 2">
    <name type="scientific">Cryptococcus floricola</name>
    <dbReference type="NCBI Taxonomy" id="2591691"/>
    <lineage>
        <taxon>Eukaryota</taxon>
        <taxon>Fungi</taxon>
        <taxon>Dikarya</taxon>
        <taxon>Basidiomycota</taxon>
        <taxon>Agaricomycotina</taxon>
        <taxon>Tremellomycetes</taxon>
        <taxon>Tremellales</taxon>
        <taxon>Cryptococcaceae</taxon>
        <taxon>Cryptococcus</taxon>
    </lineage>
</organism>
<name>A0A5D3B2Z6_9TREE</name>
<keyword evidence="2" id="KW-1185">Reference proteome</keyword>
<dbReference type="Gene3D" id="3.40.50.720">
    <property type="entry name" value="NAD(P)-binding Rossmann-like Domain"/>
    <property type="match status" value="1"/>
</dbReference>
<proteinExistence type="predicted"/>
<evidence type="ECO:0000313" key="2">
    <source>
        <dbReference type="Proteomes" id="UP000322245"/>
    </source>
</evidence>
<dbReference type="InterPro" id="IPR036291">
    <property type="entry name" value="NAD(P)-bd_dom_sf"/>
</dbReference>
<dbReference type="AlphaFoldDB" id="A0A5D3B2Z6"/>
<dbReference type="PANTHER" id="PTHR43431">
    <property type="entry name" value="OXIDOREDUCTASE, SHORT CHAIN DEHYDROGENASE/REDUCTASE FAMILY (AFU_ORTHOLOGUE AFUA_5G14000)"/>
    <property type="match status" value="1"/>
</dbReference>
<reference evidence="1 2" key="1">
    <citation type="submission" date="2017-05" db="EMBL/GenBank/DDBJ databases">
        <title>The Genome Sequence of Tsuchiyaea wingfieldii DSM 27421.</title>
        <authorList>
            <person name="Cuomo C."/>
            <person name="Passer A."/>
            <person name="Billmyre B."/>
            <person name="Heitman J."/>
        </authorList>
    </citation>
    <scope>NUCLEOTIDE SEQUENCE [LARGE SCALE GENOMIC DNA]</scope>
    <source>
        <strain evidence="1 2">DSM 27421</strain>
    </source>
</reference>
<dbReference type="EMBL" id="NIDF01000018">
    <property type="protein sequence ID" value="TYJ56891.1"/>
    <property type="molecule type" value="Genomic_DNA"/>
</dbReference>
<sequence>MSTPRKIAVILGVGPGLATSLASSLSPTHSLLLLSRSLPTSLPNLNLPASVPEENILALPSDGSADSLRKALEEMEKKWPEGQLDVGVYNVNQRFDFKSFLDSSIEDLQGGLDSGVVNGWNFAQALIPRFLKNPDPRSLSSFDPASREGKGTLIFTGATMSLRAGASFSSLAPGMFARRALSQSLAREFGPQGIHVAHVVIDGIIDTGAVKDKLGEDKQGSRMQTEEIADAFVGLVRQRRSAWTQELDLRPDVEKW</sequence>
<evidence type="ECO:0000313" key="1">
    <source>
        <dbReference type="EMBL" id="TYJ56891.1"/>
    </source>
</evidence>
<evidence type="ECO:0008006" key="3">
    <source>
        <dbReference type="Google" id="ProtNLM"/>
    </source>
</evidence>
<dbReference type="PANTHER" id="PTHR43431:SF7">
    <property type="entry name" value="OXIDOREDUCTASE, SHORT CHAIN DEHYDROGENASE_REDUCTASE FAMILY (AFU_ORTHOLOGUE AFUA_5G14000)"/>
    <property type="match status" value="1"/>
</dbReference>
<dbReference type="SUPFAM" id="SSF51735">
    <property type="entry name" value="NAD(P)-binding Rossmann-fold domains"/>
    <property type="match status" value="1"/>
</dbReference>
<comment type="caution">
    <text evidence="1">The sequence shown here is derived from an EMBL/GenBank/DDBJ whole genome shotgun (WGS) entry which is preliminary data.</text>
</comment>
<protein>
    <recommendedName>
        <fullName evidence="3">Short-chain dehydrogenase</fullName>
    </recommendedName>
</protein>
<gene>
    <name evidence="1" type="ORF">B9479_002336</name>
</gene>
<dbReference type="Proteomes" id="UP000322245">
    <property type="component" value="Unassembled WGS sequence"/>
</dbReference>